<keyword evidence="5" id="KW-0862">Zinc</keyword>
<evidence type="ECO:0000256" key="8">
    <source>
        <dbReference type="ARBA" id="ARBA00023163"/>
    </source>
</evidence>
<dbReference type="GO" id="GO:0000785">
    <property type="term" value="C:chromatin"/>
    <property type="evidence" value="ECO:0007669"/>
    <property type="project" value="TreeGrafter"/>
</dbReference>
<dbReference type="InterPro" id="IPR013087">
    <property type="entry name" value="Znf_C2H2_type"/>
</dbReference>
<dbReference type="GO" id="GO:0000978">
    <property type="term" value="F:RNA polymerase II cis-regulatory region sequence-specific DNA binding"/>
    <property type="evidence" value="ECO:0007669"/>
    <property type="project" value="TreeGrafter"/>
</dbReference>
<evidence type="ECO:0000259" key="11">
    <source>
        <dbReference type="PROSITE" id="PS50157"/>
    </source>
</evidence>
<comment type="caution">
    <text evidence="12">The sequence shown here is derived from an EMBL/GenBank/DDBJ whole genome shotgun (WGS) entry which is preliminary data.</text>
</comment>
<dbReference type="GO" id="GO:0008270">
    <property type="term" value="F:zinc ion binding"/>
    <property type="evidence" value="ECO:0007669"/>
    <property type="project" value="UniProtKB-KW"/>
</dbReference>
<keyword evidence="2" id="KW-0479">Metal-binding</keyword>
<evidence type="ECO:0000256" key="6">
    <source>
        <dbReference type="ARBA" id="ARBA00023015"/>
    </source>
</evidence>
<dbReference type="FunFam" id="3.30.160.60:FF:001228">
    <property type="entry name" value="Zinc finger protein 236"/>
    <property type="match status" value="1"/>
</dbReference>
<feature type="domain" description="C2H2-type" evidence="11">
    <location>
        <begin position="208"/>
        <end position="237"/>
    </location>
</feature>
<feature type="domain" description="C2H2-type" evidence="11">
    <location>
        <begin position="180"/>
        <end position="207"/>
    </location>
</feature>
<dbReference type="GO" id="GO:0031519">
    <property type="term" value="C:PcG protein complex"/>
    <property type="evidence" value="ECO:0007669"/>
    <property type="project" value="TreeGrafter"/>
</dbReference>
<organism evidence="12 13">
    <name type="scientific">Coemansia guatemalensis</name>
    <dbReference type="NCBI Taxonomy" id="2761395"/>
    <lineage>
        <taxon>Eukaryota</taxon>
        <taxon>Fungi</taxon>
        <taxon>Fungi incertae sedis</taxon>
        <taxon>Zoopagomycota</taxon>
        <taxon>Kickxellomycotina</taxon>
        <taxon>Kickxellomycetes</taxon>
        <taxon>Kickxellales</taxon>
        <taxon>Kickxellaceae</taxon>
        <taxon>Coemansia</taxon>
    </lineage>
</organism>
<dbReference type="Proteomes" id="UP001140094">
    <property type="component" value="Unassembled WGS sequence"/>
</dbReference>
<dbReference type="Gene3D" id="3.30.160.60">
    <property type="entry name" value="Classic Zinc Finger"/>
    <property type="match status" value="2"/>
</dbReference>
<protein>
    <recommendedName>
        <fullName evidence="11">C2H2-type domain-containing protein</fullName>
    </recommendedName>
</protein>
<dbReference type="Pfam" id="PF00096">
    <property type="entry name" value="zf-C2H2"/>
    <property type="match status" value="2"/>
</dbReference>
<proteinExistence type="predicted"/>
<dbReference type="AlphaFoldDB" id="A0A9W8LT57"/>
<accession>A0A9W8LT57</accession>
<reference evidence="12" key="1">
    <citation type="submission" date="2022-07" db="EMBL/GenBank/DDBJ databases">
        <title>Phylogenomic reconstructions and comparative analyses of Kickxellomycotina fungi.</title>
        <authorList>
            <person name="Reynolds N.K."/>
            <person name="Stajich J.E."/>
            <person name="Barry K."/>
            <person name="Grigoriev I.V."/>
            <person name="Crous P."/>
            <person name="Smith M.E."/>
        </authorList>
    </citation>
    <scope>NUCLEOTIDE SEQUENCE</scope>
    <source>
        <strain evidence="12">NRRL 1565</strain>
    </source>
</reference>
<dbReference type="FunFam" id="3.30.160.60:FF:001289">
    <property type="entry name" value="Zinc finger protein 574"/>
    <property type="match status" value="1"/>
</dbReference>
<dbReference type="GO" id="GO:0005667">
    <property type="term" value="C:transcription regulator complex"/>
    <property type="evidence" value="ECO:0007669"/>
    <property type="project" value="TreeGrafter"/>
</dbReference>
<dbReference type="SMART" id="SM00355">
    <property type="entry name" value="ZnF_C2H2"/>
    <property type="match status" value="2"/>
</dbReference>
<evidence type="ECO:0000256" key="4">
    <source>
        <dbReference type="ARBA" id="ARBA00022771"/>
    </source>
</evidence>
<comment type="subcellular location">
    <subcellularLocation>
        <location evidence="1">Nucleus</location>
    </subcellularLocation>
</comment>
<evidence type="ECO:0000256" key="5">
    <source>
        <dbReference type="ARBA" id="ARBA00022833"/>
    </source>
</evidence>
<keyword evidence="13" id="KW-1185">Reference proteome</keyword>
<dbReference type="PANTHER" id="PTHR14003">
    <property type="entry name" value="TRANSCRIPTIONAL REPRESSOR PROTEIN YY"/>
    <property type="match status" value="1"/>
</dbReference>
<evidence type="ECO:0000256" key="2">
    <source>
        <dbReference type="ARBA" id="ARBA00022723"/>
    </source>
</evidence>
<dbReference type="InterPro" id="IPR036236">
    <property type="entry name" value="Znf_C2H2_sf"/>
</dbReference>
<dbReference type="OrthoDB" id="6077919at2759"/>
<gene>
    <name evidence="12" type="ORF">H4R20_002901</name>
</gene>
<evidence type="ECO:0000256" key="3">
    <source>
        <dbReference type="ARBA" id="ARBA00022737"/>
    </source>
</evidence>
<keyword evidence="4 10" id="KW-0863">Zinc-finger</keyword>
<evidence type="ECO:0000256" key="1">
    <source>
        <dbReference type="ARBA" id="ARBA00004123"/>
    </source>
</evidence>
<dbReference type="SUPFAM" id="SSF57667">
    <property type="entry name" value="beta-beta-alpha zinc fingers"/>
    <property type="match status" value="1"/>
</dbReference>
<keyword evidence="9" id="KW-0539">Nucleus</keyword>
<sequence length="330" mass="36222">MPKFNGKMDLGSIGSCGLGYIPVSVAAATSAAYMNTPRPASTPLLDTPNSPTPMLQSMLPGGCSAGVPNANDASLPMANWPTPMLDFSAQVPQDWPLGSGTIPQLENKTETSTILSSVSKNEWELSDSLFARWKTAAETAAAANAECANTAKRSIESVALSECQSGTEQDADRAEKRTRYQCERCNKFFTRPSSLSTHMLTHTGEKPHQCDFPGCHKRFSVLSNLRRHAKLHQNLHPRNRRKTQYRHYYVGNPYQLFSDVPLGLPSHHMLETNSHAIPMPLPFMLPPFIAPDLLANQHVLEMLPPLVPPHLPAFSAAENTYPGAPAIPWW</sequence>
<keyword evidence="6" id="KW-0805">Transcription regulation</keyword>
<dbReference type="PROSITE" id="PS50157">
    <property type="entry name" value="ZINC_FINGER_C2H2_2"/>
    <property type="match status" value="2"/>
</dbReference>
<dbReference type="PROSITE" id="PS00028">
    <property type="entry name" value="ZINC_FINGER_C2H2_1"/>
    <property type="match status" value="2"/>
</dbReference>
<evidence type="ECO:0000256" key="7">
    <source>
        <dbReference type="ARBA" id="ARBA00023125"/>
    </source>
</evidence>
<keyword evidence="3" id="KW-0677">Repeat</keyword>
<dbReference type="PANTHER" id="PTHR14003:SF19">
    <property type="entry name" value="YY2 TRANSCRIPTION FACTOR"/>
    <property type="match status" value="1"/>
</dbReference>
<evidence type="ECO:0000256" key="10">
    <source>
        <dbReference type="PROSITE-ProRule" id="PRU00042"/>
    </source>
</evidence>
<evidence type="ECO:0000313" key="13">
    <source>
        <dbReference type="Proteomes" id="UP001140094"/>
    </source>
</evidence>
<evidence type="ECO:0000256" key="9">
    <source>
        <dbReference type="ARBA" id="ARBA00023242"/>
    </source>
</evidence>
<keyword evidence="8" id="KW-0804">Transcription</keyword>
<keyword evidence="7" id="KW-0238">DNA-binding</keyword>
<dbReference type="GO" id="GO:0000981">
    <property type="term" value="F:DNA-binding transcription factor activity, RNA polymerase II-specific"/>
    <property type="evidence" value="ECO:0007669"/>
    <property type="project" value="TreeGrafter"/>
</dbReference>
<dbReference type="EMBL" id="JANBUO010000528">
    <property type="protein sequence ID" value="KAJ2803420.1"/>
    <property type="molecule type" value="Genomic_DNA"/>
</dbReference>
<name>A0A9W8LT57_9FUNG</name>
<evidence type="ECO:0000313" key="12">
    <source>
        <dbReference type="EMBL" id="KAJ2803420.1"/>
    </source>
</evidence>